<comment type="caution">
    <text evidence="1">The sequence shown here is derived from an EMBL/GenBank/DDBJ whole genome shotgun (WGS) entry which is preliminary data.</text>
</comment>
<sequence length="64" mass="6569">MVVLSQDVFECVGVGLVGDAGLAVWRSATARVLSSWSAIAVVGKPASSSMVATVLRNTCEVTQS</sequence>
<protein>
    <submittedName>
        <fullName evidence="1">Uncharacterized protein</fullName>
    </submittedName>
</protein>
<evidence type="ECO:0000313" key="1">
    <source>
        <dbReference type="EMBL" id="PXY27664.1"/>
    </source>
</evidence>
<reference evidence="1 2" key="1">
    <citation type="submission" date="2016-07" db="EMBL/GenBank/DDBJ databases">
        <title>Draft genome sequence of Prauserella muralis DSM 45305, isolated from a mould-covered wall in an indoor environment.</title>
        <authorList>
            <person name="Ruckert C."/>
            <person name="Albersmeier A."/>
            <person name="Jiang C.-L."/>
            <person name="Jiang Y."/>
            <person name="Kalinowski J."/>
            <person name="Schneider O."/>
            <person name="Winkler A."/>
            <person name="Zotchev S.B."/>
        </authorList>
    </citation>
    <scope>NUCLEOTIDE SEQUENCE [LARGE SCALE GENOMIC DNA]</scope>
    <source>
        <strain evidence="1 2">DSM 45305</strain>
    </source>
</reference>
<name>A0A2V4B0E6_9PSEU</name>
<keyword evidence="2" id="KW-1185">Reference proteome</keyword>
<accession>A0A2V4B0E6</accession>
<dbReference type="EMBL" id="MASW01000002">
    <property type="protein sequence ID" value="PXY27664.1"/>
    <property type="molecule type" value="Genomic_DNA"/>
</dbReference>
<dbReference type="AlphaFoldDB" id="A0A2V4B0E6"/>
<dbReference type="Proteomes" id="UP000249915">
    <property type="component" value="Unassembled WGS sequence"/>
</dbReference>
<organism evidence="1 2">
    <name type="scientific">Prauserella muralis</name>
    <dbReference type="NCBI Taxonomy" id="588067"/>
    <lineage>
        <taxon>Bacteria</taxon>
        <taxon>Bacillati</taxon>
        <taxon>Actinomycetota</taxon>
        <taxon>Actinomycetes</taxon>
        <taxon>Pseudonocardiales</taxon>
        <taxon>Pseudonocardiaceae</taxon>
        <taxon>Prauserella</taxon>
    </lineage>
</organism>
<evidence type="ECO:0000313" key="2">
    <source>
        <dbReference type="Proteomes" id="UP000249915"/>
    </source>
</evidence>
<proteinExistence type="predicted"/>
<gene>
    <name evidence="1" type="ORF">BAY60_14785</name>
</gene>